<feature type="domain" description="DUF3835" evidence="2">
    <location>
        <begin position="336"/>
        <end position="409"/>
    </location>
</feature>
<feature type="region of interest" description="Disordered" evidence="1">
    <location>
        <begin position="56"/>
        <end position="78"/>
    </location>
</feature>
<feature type="region of interest" description="Disordered" evidence="1">
    <location>
        <begin position="275"/>
        <end position="346"/>
    </location>
</feature>
<feature type="compositionally biased region" description="Basic and acidic residues" evidence="1">
    <location>
        <begin position="275"/>
        <end position="292"/>
    </location>
</feature>
<feature type="region of interest" description="Disordered" evidence="1">
    <location>
        <begin position="207"/>
        <end position="250"/>
    </location>
</feature>
<organism evidence="3 4">
    <name type="scientific">Phellinidium pouzarii</name>
    <dbReference type="NCBI Taxonomy" id="167371"/>
    <lineage>
        <taxon>Eukaryota</taxon>
        <taxon>Fungi</taxon>
        <taxon>Dikarya</taxon>
        <taxon>Basidiomycota</taxon>
        <taxon>Agaricomycotina</taxon>
        <taxon>Agaricomycetes</taxon>
        <taxon>Hymenochaetales</taxon>
        <taxon>Hymenochaetaceae</taxon>
        <taxon>Phellinidium</taxon>
    </lineage>
</organism>
<feature type="region of interest" description="Disordered" evidence="1">
    <location>
        <begin position="504"/>
        <end position="551"/>
    </location>
</feature>
<dbReference type="EMBL" id="SGPK01000066">
    <property type="protein sequence ID" value="THH09350.1"/>
    <property type="molecule type" value="Genomic_DNA"/>
</dbReference>
<dbReference type="InterPro" id="IPR024325">
    <property type="entry name" value="DUF3835"/>
</dbReference>
<dbReference type="AlphaFoldDB" id="A0A4S4LHP5"/>
<sequence>MTSNAASGSTRDYNESRKEALQALLSSLAPGAHTKGRENFSEEQIGALTEEIGLMLGETGGSRSAGRKDEGSELLNEEGLPIIDITEPISEATKPFQPSKAFVAEPDHVPLSALPEQERQTLRAQRDHVLDMLEEEEKREAEKAVERERRQGKEELAKRKDVSSTETNKRLAERDMQKKLGKALLKNLAKQRDREEKEKAVVTTTIANRVQSLSSNNLKPKKSVSFANVSEAQEEKPKQKPPVPLGDVSLGALRAGMPKAKFKADIMISQPMRLEVVERAPGEHREHLHKEQDSDDESSPEEYQGPEADDDDEENTPPLDGDFDDSGTSTKSYDGSENEDVDYSQARIQREVALEYIRLRESVGAEAQQALGPHLQGREGEWDQPEVPLEATLSSKPAKSDISRFKAARQAKLASPHDSLVSLGASVIPQGKSHTLKRAVRTGKLSDGQLVGNDDESPSDDEESESMKRMLDMLKNGIDVEKPQIPAIPSATTLKETLTNELPVASSSSGASATQHKASRFLAERTAHKSPSETISEAGPSARTLSSPVGSVVSERPVLRKPMQSSIPDVNPPGNGSIDTRTNEDVIQKITDCYSRAFRSVNGMQNSAVLSTMVIDSPSFPPPCASVSTAAAANPLPLASEVRESTRRANSVVEPTQRPPKFSRFKAEHNFRFSCKCCYHSGPISKGLSVQASIEL</sequence>
<name>A0A4S4LHP5_9AGAM</name>
<dbReference type="Pfam" id="PF12927">
    <property type="entry name" value="DUF3835"/>
    <property type="match status" value="1"/>
</dbReference>
<feature type="region of interest" description="Disordered" evidence="1">
    <location>
        <begin position="135"/>
        <end position="178"/>
    </location>
</feature>
<feature type="compositionally biased region" description="Basic and acidic residues" evidence="1">
    <location>
        <begin position="522"/>
        <end position="531"/>
    </location>
</feature>
<evidence type="ECO:0000313" key="3">
    <source>
        <dbReference type="EMBL" id="THH09350.1"/>
    </source>
</evidence>
<evidence type="ECO:0000259" key="2">
    <source>
        <dbReference type="Pfam" id="PF12927"/>
    </source>
</evidence>
<keyword evidence="4" id="KW-1185">Reference proteome</keyword>
<proteinExistence type="predicted"/>
<protein>
    <recommendedName>
        <fullName evidence="2">DUF3835 domain-containing protein</fullName>
    </recommendedName>
</protein>
<comment type="caution">
    <text evidence="3">The sequence shown here is derived from an EMBL/GenBank/DDBJ whole genome shotgun (WGS) entry which is preliminary data.</text>
</comment>
<gene>
    <name evidence="3" type="ORF">EW145_g2080</name>
</gene>
<dbReference type="Proteomes" id="UP000308199">
    <property type="component" value="Unassembled WGS sequence"/>
</dbReference>
<reference evidence="3 4" key="1">
    <citation type="submission" date="2019-02" db="EMBL/GenBank/DDBJ databases">
        <title>Genome sequencing of the rare red list fungi Phellinidium pouzarii.</title>
        <authorList>
            <person name="Buettner E."/>
            <person name="Kellner H."/>
        </authorList>
    </citation>
    <scope>NUCLEOTIDE SEQUENCE [LARGE SCALE GENOMIC DNA]</scope>
    <source>
        <strain evidence="3 4">DSM 108285</strain>
    </source>
</reference>
<feature type="region of interest" description="Disordered" evidence="1">
    <location>
        <begin position="432"/>
        <end position="467"/>
    </location>
</feature>
<feature type="compositionally biased region" description="Polar residues" evidence="1">
    <location>
        <begin position="504"/>
        <end position="516"/>
    </location>
</feature>
<evidence type="ECO:0000256" key="1">
    <source>
        <dbReference type="SAM" id="MobiDB-lite"/>
    </source>
</evidence>
<feature type="compositionally biased region" description="Acidic residues" evidence="1">
    <location>
        <begin position="307"/>
        <end position="325"/>
    </location>
</feature>
<feature type="compositionally biased region" description="Polar residues" evidence="1">
    <location>
        <begin position="326"/>
        <end position="335"/>
    </location>
</feature>
<feature type="compositionally biased region" description="Acidic residues" evidence="1">
    <location>
        <begin position="453"/>
        <end position="464"/>
    </location>
</feature>
<evidence type="ECO:0000313" key="4">
    <source>
        <dbReference type="Proteomes" id="UP000308199"/>
    </source>
</evidence>
<feature type="region of interest" description="Disordered" evidence="1">
    <location>
        <begin position="366"/>
        <end position="402"/>
    </location>
</feature>
<dbReference type="OrthoDB" id="21413at2759"/>
<accession>A0A4S4LHP5</accession>